<evidence type="ECO:0000256" key="12">
    <source>
        <dbReference type="ARBA" id="ARBA00023204"/>
    </source>
</evidence>
<dbReference type="InterPro" id="IPR004035">
    <property type="entry name" value="Endouclease-III_FeS-bd_BS"/>
</dbReference>
<dbReference type="RefSeq" id="WP_015780349.1">
    <property type="nucleotide sequence ID" value="NC_013169.1"/>
</dbReference>
<evidence type="ECO:0000256" key="9">
    <source>
        <dbReference type="ARBA" id="ARBA00022801"/>
    </source>
</evidence>
<dbReference type="SMART" id="SM00525">
    <property type="entry name" value="FES"/>
    <property type="match status" value="1"/>
</dbReference>
<evidence type="ECO:0000313" key="15">
    <source>
        <dbReference type="EMBL" id="ACV07423.1"/>
    </source>
</evidence>
<organism evidence="15 16">
    <name type="scientific">Kytococcus sedentarius (strain ATCC 14392 / DSM 20547 / JCM 11482 / CCUG 33030 / NBRC 15357 / NCTC 11040 / CCM 314 / 541)</name>
    <name type="common">Micrococcus sedentarius</name>
    <dbReference type="NCBI Taxonomy" id="478801"/>
    <lineage>
        <taxon>Bacteria</taxon>
        <taxon>Bacillati</taxon>
        <taxon>Actinomycetota</taxon>
        <taxon>Actinomycetes</taxon>
        <taxon>Micrococcales</taxon>
        <taxon>Kytococcaceae</taxon>
        <taxon>Kytococcus</taxon>
    </lineage>
</organism>
<dbReference type="GO" id="GO:0051539">
    <property type="term" value="F:4 iron, 4 sulfur cluster binding"/>
    <property type="evidence" value="ECO:0007669"/>
    <property type="project" value="UniProtKB-KW"/>
</dbReference>
<evidence type="ECO:0000256" key="2">
    <source>
        <dbReference type="ARBA" id="ARBA00001966"/>
    </source>
</evidence>
<reference evidence="15 16" key="1">
    <citation type="journal article" date="2009" name="Stand. Genomic Sci.">
        <title>Complete genome sequence of Kytococcus sedentarius type strain (541).</title>
        <authorList>
            <person name="Sims D."/>
            <person name="Brettin T."/>
            <person name="Detter J.C."/>
            <person name="Han C."/>
            <person name="Lapidus A."/>
            <person name="Copeland A."/>
            <person name="Glavina Del Rio T."/>
            <person name="Nolan M."/>
            <person name="Chen F."/>
            <person name="Lucas S."/>
            <person name="Tice H."/>
            <person name="Cheng J.F."/>
            <person name="Bruce D."/>
            <person name="Goodwin L."/>
            <person name="Pitluck S."/>
            <person name="Ovchinnikova G."/>
            <person name="Pati A."/>
            <person name="Ivanova N."/>
            <person name="Mavrommatis K."/>
            <person name="Chen A."/>
            <person name="Palaniappan K."/>
            <person name="D'haeseleer P."/>
            <person name="Chain P."/>
            <person name="Bristow J."/>
            <person name="Eisen J.A."/>
            <person name="Markowitz V."/>
            <person name="Hugenholtz P."/>
            <person name="Schneider S."/>
            <person name="Goker M."/>
            <person name="Pukall R."/>
            <person name="Kyrpides N.C."/>
            <person name="Klenk H.P."/>
        </authorList>
    </citation>
    <scope>NUCLEOTIDE SEQUENCE [LARGE SCALE GENOMIC DNA]</scope>
    <source>
        <strain evidence="16">ATCC 14392 / DSM 20547 / JCM 11482 / CCUG 33030 / NBRC 15357 / NCTC 11040 / CCM 314 / 541</strain>
    </source>
</reference>
<dbReference type="SUPFAM" id="SSF48150">
    <property type="entry name" value="DNA-glycosylase"/>
    <property type="match status" value="1"/>
</dbReference>
<evidence type="ECO:0000256" key="10">
    <source>
        <dbReference type="ARBA" id="ARBA00023004"/>
    </source>
</evidence>
<dbReference type="PANTHER" id="PTHR42944">
    <property type="entry name" value="ADENINE DNA GLYCOSYLASE"/>
    <property type="match status" value="1"/>
</dbReference>
<dbReference type="EMBL" id="CP001686">
    <property type="protein sequence ID" value="ACV07423.1"/>
    <property type="molecule type" value="Genomic_DNA"/>
</dbReference>
<dbReference type="EC" id="3.2.2.31" evidence="4"/>
<comment type="similarity">
    <text evidence="3">Belongs to the Nth/MutY family.</text>
</comment>
<evidence type="ECO:0000256" key="1">
    <source>
        <dbReference type="ARBA" id="ARBA00000843"/>
    </source>
</evidence>
<dbReference type="eggNOG" id="COG1194">
    <property type="taxonomic scope" value="Bacteria"/>
</dbReference>
<dbReference type="InterPro" id="IPR000445">
    <property type="entry name" value="HhH_motif"/>
</dbReference>
<dbReference type="Gene3D" id="1.10.1670.10">
    <property type="entry name" value="Helix-hairpin-Helix base-excision DNA repair enzymes (C-terminal)"/>
    <property type="match status" value="1"/>
</dbReference>
<keyword evidence="8" id="KW-0227">DNA damage</keyword>
<keyword evidence="13" id="KW-0326">Glycosidase</keyword>
<dbReference type="InterPro" id="IPR004036">
    <property type="entry name" value="Endonuclease-III-like_CS2"/>
</dbReference>
<dbReference type="GO" id="GO:0006284">
    <property type="term" value="P:base-excision repair"/>
    <property type="evidence" value="ECO:0007669"/>
    <property type="project" value="InterPro"/>
</dbReference>
<keyword evidence="6" id="KW-0004">4Fe-4S</keyword>
<name>C7NFR5_KYTSD</name>
<dbReference type="InterPro" id="IPR003651">
    <property type="entry name" value="Endonuclease3_FeS-loop_motif"/>
</dbReference>
<dbReference type="Pfam" id="PF00633">
    <property type="entry name" value="HHH"/>
    <property type="match status" value="1"/>
</dbReference>
<keyword evidence="10" id="KW-0408">Iron</keyword>
<dbReference type="InterPro" id="IPR011257">
    <property type="entry name" value="DNA_glycosylase"/>
</dbReference>
<evidence type="ECO:0000259" key="14">
    <source>
        <dbReference type="SMART" id="SM00478"/>
    </source>
</evidence>
<dbReference type="InterPro" id="IPR003265">
    <property type="entry name" value="HhH-GPD_domain"/>
</dbReference>
<dbReference type="GO" id="GO:0000701">
    <property type="term" value="F:purine-specific mismatch base pair DNA N-glycosylase activity"/>
    <property type="evidence" value="ECO:0007669"/>
    <property type="project" value="UniProtKB-EC"/>
</dbReference>
<dbReference type="FunFam" id="1.10.340.30:FF:000003">
    <property type="entry name" value="A/G-specific adenine glycosylase"/>
    <property type="match status" value="1"/>
</dbReference>
<evidence type="ECO:0000256" key="11">
    <source>
        <dbReference type="ARBA" id="ARBA00023014"/>
    </source>
</evidence>
<evidence type="ECO:0000256" key="4">
    <source>
        <dbReference type="ARBA" id="ARBA00012045"/>
    </source>
</evidence>
<keyword evidence="11" id="KW-0411">Iron-sulfur</keyword>
<dbReference type="Gene3D" id="1.10.340.30">
    <property type="entry name" value="Hypothetical protein, domain 2"/>
    <property type="match status" value="1"/>
</dbReference>
<evidence type="ECO:0000256" key="7">
    <source>
        <dbReference type="ARBA" id="ARBA00022723"/>
    </source>
</evidence>
<evidence type="ECO:0000256" key="6">
    <source>
        <dbReference type="ARBA" id="ARBA00022485"/>
    </source>
</evidence>
<accession>C7NFR5</accession>
<evidence type="ECO:0000313" key="16">
    <source>
        <dbReference type="Proteomes" id="UP000006666"/>
    </source>
</evidence>
<gene>
    <name evidence="15" type="ordered locus">Ksed_24580</name>
</gene>
<keyword evidence="9" id="KW-0378">Hydrolase</keyword>
<dbReference type="PROSITE" id="PS01155">
    <property type="entry name" value="ENDONUCLEASE_III_2"/>
    <property type="match status" value="1"/>
</dbReference>
<dbReference type="AlphaFoldDB" id="C7NFR5"/>
<dbReference type="HOGENOM" id="CLU_012862_2_0_11"/>
<comment type="catalytic activity">
    <reaction evidence="1">
        <text>Hydrolyzes free adenine bases from 7,8-dihydro-8-oxoguanine:adenine mismatched double-stranded DNA, leaving an apurinic site.</text>
        <dbReference type="EC" id="3.2.2.31"/>
    </reaction>
</comment>
<keyword evidence="7" id="KW-0479">Metal-binding</keyword>
<comment type="cofactor">
    <cofactor evidence="2">
        <name>[4Fe-4S] cluster</name>
        <dbReference type="ChEBI" id="CHEBI:49883"/>
    </cofactor>
</comment>
<dbReference type="KEGG" id="kse:Ksed_24580"/>
<dbReference type="SMART" id="SM00478">
    <property type="entry name" value="ENDO3c"/>
    <property type="match status" value="1"/>
</dbReference>
<dbReference type="Proteomes" id="UP000006666">
    <property type="component" value="Chromosome"/>
</dbReference>
<keyword evidence="16" id="KW-1185">Reference proteome</keyword>
<evidence type="ECO:0000256" key="5">
    <source>
        <dbReference type="ARBA" id="ARBA00022023"/>
    </source>
</evidence>
<feature type="domain" description="HhH-GPD" evidence="14">
    <location>
        <begin position="58"/>
        <end position="210"/>
    </location>
</feature>
<dbReference type="InterPro" id="IPR044298">
    <property type="entry name" value="MIG/MutY"/>
</dbReference>
<dbReference type="GO" id="GO:0006298">
    <property type="term" value="P:mismatch repair"/>
    <property type="evidence" value="ECO:0007669"/>
    <property type="project" value="TreeGrafter"/>
</dbReference>
<dbReference type="GO" id="GO:0034039">
    <property type="term" value="F:8-oxo-7,8-dihydroguanine DNA N-glycosylase activity"/>
    <property type="evidence" value="ECO:0007669"/>
    <property type="project" value="TreeGrafter"/>
</dbReference>
<evidence type="ECO:0000256" key="3">
    <source>
        <dbReference type="ARBA" id="ARBA00008343"/>
    </source>
</evidence>
<sequence>MAARTRGPAPRRAPDDAALRRGAALAAPLAHWYARHARDLPWRHDDCSPWGVLVSEVMLQQTPVVRVLPVWTTWMERWPTPADLADAGPGAAVRAWGRLGYPRRALRLVDAATAIRDHHGGEVPSDEEALRSLPGIGEYTAAAVAAFAFGQRAVVVDTNIRRVQARAVSGRALPAPSYTAAERALATALLPAGAAESVRWNISTMELGALVCTARNPACGQCPLVDPCAWVAAGSPQDDGPPRRGQAWAGTDRQARGRIVQALRDADGPLSREQVLTASGATEMQAERCLSGLLEDGLAEGDDHTGYTLPT</sequence>
<proteinExistence type="inferred from homology"/>
<dbReference type="PROSITE" id="PS00764">
    <property type="entry name" value="ENDONUCLEASE_III_1"/>
    <property type="match status" value="1"/>
</dbReference>
<dbReference type="CDD" id="cd00056">
    <property type="entry name" value="ENDO3c"/>
    <property type="match status" value="1"/>
</dbReference>
<dbReference type="GO" id="GO:0035485">
    <property type="term" value="F:adenine/guanine mispair binding"/>
    <property type="evidence" value="ECO:0007669"/>
    <property type="project" value="TreeGrafter"/>
</dbReference>
<dbReference type="Pfam" id="PF10576">
    <property type="entry name" value="EndIII_4Fe-2S"/>
    <property type="match status" value="1"/>
</dbReference>
<dbReference type="PANTHER" id="PTHR42944:SF1">
    <property type="entry name" value="ADENINE DNA GLYCOSYLASE"/>
    <property type="match status" value="1"/>
</dbReference>
<keyword evidence="12" id="KW-0234">DNA repair</keyword>
<protein>
    <recommendedName>
        <fullName evidence="5">Adenine DNA glycosylase</fullName>
        <ecNumber evidence="4">3.2.2.31</ecNumber>
    </recommendedName>
</protein>
<evidence type="ECO:0000256" key="8">
    <source>
        <dbReference type="ARBA" id="ARBA00022763"/>
    </source>
</evidence>
<dbReference type="GO" id="GO:0032357">
    <property type="term" value="F:oxidized purine DNA binding"/>
    <property type="evidence" value="ECO:0007669"/>
    <property type="project" value="TreeGrafter"/>
</dbReference>
<evidence type="ECO:0000256" key="13">
    <source>
        <dbReference type="ARBA" id="ARBA00023295"/>
    </source>
</evidence>
<dbReference type="GO" id="GO:0046872">
    <property type="term" value="F:metal ion binding"/>
    <property type="evidence" value="ECO:0007669"/>
    <property type="project" value="UniProtKB-KW"/>
</dbReference>
<dbReference type="InterPro" id="IPR023170">
    <property type="entry name" value="HhH_base_excis_C"/>
</dbReference>
<dbReference type="Pfam" id="PF00730">
    <property type="entry name" value="HhH-GPD"/>
    <property type="match status" value="1"/>
</dbReference>
<dbReference type="STRING" id="478801.Ksed_24580"/>